<comment type="pathway">
    <text evidence="3 17">Amino-acid biosynthesis; L-isoleucine biosynthesis; L-isoleucine from 2-oxobutanoate: step 4/4.</text>
</comment>
<gene>
    <name evidence="17" type="primary">ilvE</name>
    <name evidence="18" type="ORF">BGC07_10025</name>
</gene>
<evidence type="ECO:0000256" key="5">
    <source>
        <dbReference type="ARBA" id="ARBA00005072"/>
    </source>
</evidence>
<dbReference type="PANTHER" id="PTHR42743:SF11">
    <property type="entry name" value="AMINODEOXYCHORISMATE LYASE"/>
    <property type="match status" value="1"/>
</dbReference>
<evidence type="ECO:0000256" key="1">
    <source>
        <dbReference type="ARBA" id="ARBA00001933"/>
    </source>
</evidence>
<evidence type="ECO:0000256" key="2">
    <source>
        <dbReference type="ARBA" id="ARBA00003109"/>
    </source>
</evidence>
<dbReference type="Proteomes" id="UP000094329">
    <property type="component" value="Unassembled WGS sequence"/>
</dbReference>
<protein>
    <recommendedName>
        <fullName evidence="17">Branched-chain-amino-acid aminotransferase</fullName>
        <shortName evidence="17">BCAT</shortName>
        <ecNumber evidence="17">2.6.1.42</ecNumber>
    </recommendedName>
</protein>
<keyword evidence="8 17" id="KW-0028">Amino-acid biosynthesis</keyword>
<reference evidence="18 19" key="1">
    <citation type="submission" date="2016-08" db="EMBL/GenBank/DDBJ databases">
        <title>Draft genome sequence of Candidatus Piscirickettsia litoralis, from seawater.</title>
        <authorList>
            <person name="Wan X."/>
            <person name="Lee A.J."/>
            <person name="Hou S."/>
            <person name="Donachie S.P."/>
        </authorList>
    </citation>
    <scope>NUCLEOTIDE SEQUENCE [LARGE SCALE GENOMIC DNA]</scope>
    <source>
        <strain evidence="18 19">Y2</strain>
    </source>
</reference>
<name>A0ABX3A6B7_9GAMM</name>
<comment type="pathway">
    <text evidence="5 17">Amino-acid biosynthesis; L-leucine biosynthesis; L-leucine from 3-methyl-2-oxobutanoate: step 4/4.</text>
</comment>
<evidence type="ECO:0000256" key="12">
    <source>
        <dbReference type="ARBA" id="ARBA00048212"/>
    </source>
</evidence>
<comment type="similarity">
    <text evidence="6 15">Belongs to the class-IV pyridoxal-phosphate-dependent aminotransferase family.</text>
</comment>
<dbReference type="PANTHER" id="PTHR42743">
    <property type="entry name" value="AMINO-ACID AMINOTRANSFERASE"/>
    <property type="match status" value="1"/>
</dbReference>
<evidence type="ECO:0000256" key="7">
    <source>
        <dbReference type="ARBA" id="ARBA00022576"/>
    </source>
</evidence>
<dbReference type="InterPro" id="IPR036038">
    <property type="entry name" value="Aminotransferase-like"/>
</dbReference>
<sequence>MHSTQWIWHNGQVIAWDKATTHILTHSLHYGSAIFEGIRCYETPKGPALFRLQEHLERFLFSCQALKMPLAYDLNTLAEATIKIVKTNGLKSGYIRPVAYFGYGMNVTPTDIDAECAIACWPGASIVPQGLLDVKTSPVARIHPDTTVSEAKFAGHYLNSNLAALCIRGTRYHEALMLDTTGHVAEGCGQNIFMVKDGILYTPQTGHILAGITRATLLELAESLGFKTREAQLTVEDFYNADEVFFSGTAAEVAPIRSLDDKIIADGSVGPITKKLKEEYLSLVHGHNNHFAHCLTLL</sequence>
<keyword evidence="7 17" id="KW-0032">Aminotransferase</keyword>
<evidence type="ECO:0000256" key="17">
    <source>
        <dbReference type="RuleBase" id="RU364094"/>
    </source>
</evidence>
<keyword evidence="19" id="KW-1185">Reference proteome</keyword>
<evidence type="ECO:0000256" key="8">
    <source>
        <dbReference type="ARBA" id="ARBA00022605"/>
    </source>
</evidence>
<comment type="pathway">
    <text evidence="4 17">Amino-acid biosynthesis; L-valine biosynthesis; L-valine from pyruvate: step 4/4.</text>
</comment>
<accession>A0ABX3A6B7</accession>
<evidence type="ECO:0000256" key="4">
    <source>
        <dbReference type="ARBA" id="ARBA00004931"/>
    </source>
</evidence>
<dbReference type="PROSITE" id="PS00770">
    <property type="entry name" value="AA_TRANSFER_CLASS_4"/>
    <property type="match status" value="1"/>
</dbReference>
<comment type="cofactor">
    <cofactor evidence="1 16">
        <name>pyridoxal 5'-phosphate</name>
        <dbReference type="ChEBI" id="CHEBI:597326"/>
    </cofactor>
</comment>
<dbReference type="EMBL" id="MDTU01000001">
    <property type="protein sequence ID" value="ODN43193.1"/>
    <property type="molecule type" value="Genomic_DNA"/>
</dbReference>
<dbReference type="RefSeq" id="WP_069312992.1">
    <property type="nucleotide sequence ID" value="NZ_MDTU01000001.1"/>
</dbReference>
<evidence type="ECO:0000256" key="11">
    <source>
        <dbReference type="ARBA" id="ARBA00023304"/>
    </source>
</evidence>
<organism evidence="18 19">
    <name type="scientific">Piscirickettsia litoralis</name>
    <dbReference type="NCBI Taxonomy" id="1891921"/>
    <lineage>
        <taxon>Bacteria</taxon>
        <taxon>Pseudomonadati</taxon>
        <taxon>Pseudomonadota</taxon>
        <taxon>Gammaproteobacteria</taxon>
        <taxon>Thiotrichales</taxon>
        <taxon>Piscirickettsiaceae</taxon>
        <taxon>Piscirickettsia</taxon>
    </lineage>
</organism>
<evidence type="ECO:0000256" key="10">
    <source>
        <dbReference type="ARBA" id="ARBA00022898"/>
    </source>
</evidence>
<dbReference type="InterPro" id="IPR043132">
    <property type="entry name" value="BCAT-like_C"/>
</dbReference>
<dbReference type="Gene3D" id="3.20.10.10">
    <property type="entry name" value="D-amino Acid Aminotransferase, subunit A, domain 2"/>
    <property type="match status" value="1"/>
</dbReference>
<evidence type="ECO:0000256" key="6">
    <source>
        <dbReference type="ARBA" id="ARBA00009320"/>
    </source>
</evidence>
<dbReference type="InterPro" id="IPR005785">
    <property type="entry name" value="B_amino_transI"/>
</dbReference>
<keyword evidence="11 17" id="KW-0100">Branched-chain amino acid biosynthesis</keyword>
<evidence type="ECO:0000256" key="3">
    <source>
        <dbReference type="ARBA" id="ARBA00004824"/>
    </source>
</evidence>
<evidence type="ECO:0000256" key="16">
    <source>
        <dbReference type="RuleBase" id="RU004516"/>
    </source>
</evidence>
<comment type="catalytic activity">
    <reaction evidence="14 17">
        <text>L-leucine + 2-oxoglutarate = 4-methyl-2-oxopentanoate + L-glutamate</text>
        <dbReference type="Rhea" id="RHEA:18321"/>
        <dbReference type="ChEBI" id="CHEBI:16810"/>
        <dbReference type="ChEBI" id="CHEBI:17865"/>
        <dbReference type="ChEBI" id="CHEBI:29985"/>
        <dbReference type="ChEBI" id="CHEBI:57427"/>
        <dbReference type="EC" id="2.6.1.42"/>
    </reaction>
</comment>
<keyword evidence="10 16" id="KW-0663">Pyridoxal phosphate</keyword>
<dbReference type="Gene3D" id="3.30.470.10">
    <property type="match status" value="1"/>
</dbReference>
<dbReference type="InterPro" id="IPR018300">
    <property type="entry name" value="Aminotrans_IV_CS"/>
</dbReference>
<dbReference type="CDD" id="cd00449">
    <property type="entry name" value="PLPDE_IV"/>
    <property type="match status" value="1"/>
</dbReference>
<evidence type="ECO:0000256" key="14">
    <source>
        <dbReference type="ARBA" id="ARBA00049229"/>
    </source>
</evidence>
<evidence type="ECO:0000313" key="18">
    <source>
        <dbReference type="EMBL" id="ODN43193.1"/>
    </source>
</evidence>
<comment type="catalytic activity">
    <reaction evidence="13 17">
        <text>L-isoleucine + 2-oxoglutarate = (S)-3-methyl-2-oxopentanoate + L-glutamate</text>
        <dbReference type="Rhea" id="RHEA:24801"/>
        <dbReference type="ChEBI" id="CHEBI:16810"/>
        <dbReference type="ChEBI" id="CHEBI:29985"/>
        <dbReference type="ChEBI" id="CHEBI:35146"/>
        <dbReference type="ChEBI" id="CHEBI:58045"/>
        <dbReference type="EC" id="2.6.1.42"/>
    </reaction>
</comment>
<dbReference type="InterPro" id="IPR043131">
    <property type="entry name" value="BCAT-like_N"/>
</dbReference>
<dbReference type="EC" id="2.6.1.42" evidence="17"/>
<dbReference type="NCBIfam" id="TIGR01122">
    <property type="entry name" value="ilvE_I"/>
    <property type="match status" value="1"/>
</dbReference>
<dbReference type="NCBIfam" id="NF005146">
    <property type="entry name" value="PRK06606.1"/>
    <property type="match status" value="1"/>
</dbReference>
<evidence type="ECO:0000256" key="15">
    <source>
        <dbReference type="RuleBase" id="RU004106"/>
    </source>
</evidence>
<comment type="function">
    <text evidence="2 17">Acts on leucine, isoleucine and valine.</text>
</comment>
<keyword evidence="9 17" id="KW-0808">Transferase</keyword>
<comment type="caution">
    <text evidence="18">The sequence shown here is derived from an EMBL/GenBank/DDBJ whole genome shotgun (WGS) entry which is preliminary data.</text>
</comment>
<evidence type="ECO:0000313" key="19">
    <source>
        <dbReference type="Proteomes" id="UP000094329"/>
    </source>
</evidence>
<comment type="catalytic activity">
    <reaction evidence="12 17">
        <text>L-valine + 2-oxoglutarate = 3-methyl-2-oxobutanoate + L-glutamate</text>
        <dbReference type="Rhea" id="RHEA:24813"/>
        <dbReference type="ChEBI" id="CHEBI:11851"/>
        <dbReference type="ChEBI" id="CHEBI:16810"/>
        <dbReference type="ChEBI" id="CHEBI:29985"/>
        <dbReference type="ChEBI" id="CHEBI:57762"/>
        <dbReference type="EC" id="2.6.1.42"/>
    </reaction>
</comment>
<dbReference type="InterPro" id="IPR001544">
    <property type="entry name" value="Aminotrans_IV"/>
</dbReference>
<dbReference type="Pfam" id="PF01063">
    <property type="entry name" value="Aminotran_4"/>
    <property type="match status" value="1"/>
</dbReference>
<evidence type="ECO:0000256" key="13">
    <source>
        <dbReference type="ARBA" id="ARBA00048798"/>
    </source>
</evidence>
<evidence type="ECO:0000256" key="9">
    <source>
        <dbReference type="ARBA" id="ARBA00022679"/>
    </source>
</evidence>
<proteinExistence type="inferred from homology"/>
<dbReference type="InterPro" id="IPR050571">
    <property type="entry name" value="Class-IV_PLP-Dep_Aminotrnsfr"/>
</dbReference>
<dbReference type="SUPFAM" id="SSF56752">
    <property type="entry name" value="D-aminoacid aminotransferase-like PLP-dependent enzymes"/>
    <property type="match status" value="1"/>
</dbReference>